<proteinExistence type="predicted"/>
<reference evidence="1 2" key="1">
    <citation type="submission" date="2021-06" db="EMBL/GenBank/DDBJ databases">
        <title>Caerostris extrusa draft genome.</title>
        <authorList>
            <person name="Kono N."/>
            <person name="Arakawa K."/>
        </authorList>
    </citation>
    <scope>NUCLEOTIDE SEQUENCE [LARGE SCALE GENOMIC DNA]</scope>
</reference>
<sequence length="86" mass="10128">MREDLFISVLIEKLKNLKRDQEIRERLKDSIQEFKNSQAKILEKKPNYSSTFELKPILKEPKLKTLPDNRVACRSQSALRQSKGIK</sequence>
<dbReference type="EMBL" id="BPLR01005951">
    <property type="protein sequence ID" value="GIY06368.1"/>
    <property type="molecule type" value="Genomic_DNA"/>
</dbReference>
<evidence type="ECO:0000313" key="2">
    <source>
        <dbReference type="Proteomes" id="UP001054945"/>
    </source>
</evidence>
<dbReference type="Proteomes" id="UP001054945">
    <property type="component" value="Unassembled WGS sequence"/>
</dbReference>
<evidence type="ECO:0000313" key="1">
    <source>
        <dbReference type="EMBL" id="GIY06368.1"/>
    </source>
</evidence>
<name>A0AAV4Q8K5_CAEEX</name>
<protein>
    <submittedName>
        <fullName evidence="1">Uncharacterized protein</fullName>
    </submittedName>
</protein>
<gene>
    <name evidence="1" type="ORF">CEXT_297681</name>
</gene>
<dbReference type="AlphaFoldDB" id="A0AAV4Q8K5"/>
<organism evidence="1 2">
    <name type="scientific">Caerostris extrusa</name>
    <name type="common">Bark spider</name>
    <name type="synonym">Caerostris bankana</name>
    <dbReference type="NCBI Taxonomy" id="172846"/>
    <lineage>
        <taxon>Eukaryota</taxon>
        <taxon>Metazoa</taxon>
        <taxon>Ecdysozoa</taxon>
        <taxon>Arthropoda</taxon>
        <taxon>Chelicerata</taxon>
        <taxon>Arachnida</taxon>
        <taxon>Araneae</taxon>
        <taxon>Araneomorphae</taxon>
        <taxon>Entelegynae</taxon>
        <taxon>Araneoidea</taxon>
        <taxon>Araneidae</taxon>
        <taxon>Caerostris</taxon>
    </lineage>
</organism>
<accession>A0AAV4Q8K5</accession>
<keyword evidence="2" id="KW-1185">Reference proteome</keyword>
<comment type="caution">
    <text evidence="1">The sequence shown here is derived from an EMBL/GenBank/DDBJ whole genome shotgun (WGS) entry which is preliminary data.</text>
</comment>